<name>A0A087MJD3_9GAMM</name>
<evidence type="ECO:0000313" key="1">
    <source>
        <dbReference type="EMBL" id="KFL36986.1"/>
    </source>
</evidence>
<dbReference type="EMBL" id="AVCJ01000010">
    <property type="protein sequence ID" value="KFL36986.1"/>
    <property type="molecule type" value="Genomic_DNA"/>
</dbReference>
<evidence type="ECO:0000313" key="2">
    <source>
        <dbReference type="Proteomes" id="UP000029085"/>
    </source>
</evidence>
<proteinExistence type="predicted"/>
<dbReference type="InterPro" id="IPR021382">
    <property type="entry name" value="DUF3014"/>
</dbReference>
<reference evidence="1 2" key="2">
    <citation type="journal article" date="2015" name="Stand. Genomic Sci.">
        <title>High quality draft genomic sequence of Arenimonas donghaensis DSM 18148(T).</title>
        <authorList>
            <person name="Chen F."/>
            <person name="Wang H."/>
            <person name="Cao Y."/>
            <person name="Li X."/>
            <person name="Wang G."/>
        </authorList>
    </citation>
    <scope>NUCLEOTIDE SEQUENCE [LARGE SCALE GENOMIC DNA]</scope>
    <source>
        <strain evidence="1 2">HO3-R19</strain>
    </source>
</reference>
<dbReference type="Proteomes" id="UP000029085">
    <property type="component" value="Unassembled WGS sequence"/>
</dbReference>
<accession>A0A087MJD3</accession>
<dbReference type="PATRIC" id="fig|1121014.3.peg.1175"/>
<gene>
    <name evidence="1" type="ORF">N788_12115</name>
</gene>
<dbReference type="RefSeq" id="WP_034222358.1">
    <property type="nucleotide sequence ID" value="NZ_AVCJ01000010.1"/>
</dbReference>
<evidence type="ECO:0008006" key="3">
    <source>
        <dbReference type="Google" id="ProtNLM"/>
    </source>
</evidence>
<dbReference type="OrthoDB" id="5502479at2"/>
<sequence length="271" mass="29586">MSTRFKAGPWLAVAFLVACGVVAWKFYPREEPAPPQPAPVAAPVAEAPVEPAVLHPIEDVPVLPEETPAEPLPALADSDAVAWAALAGLLEGGDLAAWLVPEYLVQRLVTTIDNLPRRDITRQAYAARPVGGELKRVESGEEHYLDRANFARYDAAVAVFEGLDSRRLVSTYVRFYPLLDQAYREVGVPGKTFNDRLVEVIDHLLAAPEPGGNLALVPVQGRPRWAFADPRLEQGSIGHKALWRMGPDHAVRVKAKLAQLRELLAAQPPGR</sequence>
<protein>
    <recommendedName>
        <fullName evidence="3">DUF3014 domain-containing protein</fullName>
    </recommendedName>
</protein>
<reference evidence="2" key="1">
    <citation type="submission" date="2013-08" db="EMBL/GenBank/DDBJ databases">
        <title>Genome sequencing of Arenimonas donghaensis.</title>
        <authorList>
            <person name="Chen F."/>
            <person name="Wang G."/>
        </authorList>
    </citation>
    <scope>NUCLEOTIDE SEQUENCE [LARGE SCALE GENOMIC DNA]</scope>
    <source>
        <strain evidence="2">HO3-R19</strain>
    </source>
</reference>
<dbReference type="AlphaFoldDB" id="A0A087MJD3"/>
<comment type="caution">
    <text evidence="1">The sequence shown here is derived from an EMBL/GenBank/DDBJ whole genome shotgun (WGS) entry which is preliminary data.</text>
</comment>
<dbReference type="STRING" id="1121014.N788_12115"/>
<keyword evidence="2" id="KW-1185">Reference proteome</keyword>
<dbReference type="PROSITE" id="PS51257">
    <property type="entry name" value="PROKAR_LIPOPROTEIN"/>
    <property type="match status" value="1"/>
</dbReference>
<dbReference type="Pfam" id="PF11219">
    <property type="entry name" value="DUF3014"/>
    <property type="match status" value="1"/>
</dbReference>
<organism evidence="1 2">
    <name type="scientific">Arenimonas donghaensis DSM 18148 = HO3-R19</name>
    <dbReference type="NCBI Taxonomy" id="1121014"/>
    <lineage>
        <taxon>Bacteria</taxon>
        <taxon>Pseudomonadati</taxon>
        <taxon>Pseudomonadota</taxon>
        <taxon>Gammaproteobacteria</taxon>
        <taxon>Lysobacterales</taxon>
        <taxon>Lysobacteraceae</taxon>
        <taxon>Arenimonas</taxon>
    </lineage>
</organism>